<sequence>MKPQLLRLSLEQPHRKQFRLKRSKPLEAIGADLGAAWLRPTAAGLLALFLLAWGVAERHGALSFMGAALLGYWLFAACSCLTAPLRHIQAATTRCGRKIGPVETELVWTTTITSRSRLPRIWLQVTEVWLRVDEQGEVLDQLSCTRMLYPGSQRRLSCKMSLPAGTMGIYHHGGTYIVTADLLGWWRRGRLIPPIDQEEQILTKQHADSELELHAVGQKPIDIERSYAIVVPSAAQWDSTDGLQQLLMQMLRAEEASKGVFDTEAYNESVDKLRQRNASQGMMASMELRPYQKGDAWRSIQWRNYAKSRQLVVRPHQAMEVSDMIILFDDSSVQGNLLSKAAFAALIDTTLEWVWRLQKSGYRGRIQLFRTSTETWIRGYESIIVHLAAGRRPGEEGASIGNAVQSPIALQRYFSAQSAVVVISPYDSTSRLASIQFHYQISSIACWIQSSTQTKITVRDLVPKLESQTEATAWHSSERIPIGSPLNKHSGGNDDVSLHN</sequence>
<keyword evidence="4" id="KW-1185">Reference proteome</keyword>
<dbReference type="OrthoDB" id="2534185at2"/>
<accession>A0A559IL77</accession>
<evidence type="ECO:0000313" key="4">
    <source>
        <dbReference type="Proteomes" id="UP000318102"/>
    </source>
</evidence>
<feature type="transmembrane region" description="Helical" evidence="2">
    <location>
        <begin position="62"/>
        <end position="85"/>
    </location>
</feature>
<dbReference type="PANTHER" id="PTHR34351">
    <property type="entry name" value="SLR1927 PROTEIN-RELATED"/>
    <property type="match status" value="1"/>
</dbReference>
<evidence type="ECO:0000313" key="3">
    <source>
        <dbReference type="EMBL" id="TVX88391.1"/>
    </source>
</evidence>
<dbReference type="EMBL" id="VNJK01000003">
    <property type="protein sequence ID" value="TVX88391.1"/>
    <property type="molecule type" value="Genomic_DNA"/>
</dbReference>
<dbReference type="AlphaFoldDB" id="A0A559IL77"/>
<comment type="caution">
    <text evidence="3">The sequence shown here is derived from an EMBL/GenBank/DDBJ whole genome shotgun (WGS) entry which is preliminary data.</text>
</comment>
<evidence type="ECO:0000256" key="1">
    <source>
        <dbReference type="SAM" id="MobiDB-lite"/>
    </source>
</evidence>
<keyword evidence="2" id="KW-0472">Membrane</keyword>
<protein>
    <submittedName>
        <fullName evidence="3">DUF58 domain-containing protein</fullName>
    </submittedName>
</protein>
<keyword evidence="2" id="KW-1133">Transmembrane helix</keyword>
<feature type="transmembrane region" description="Helical" evidence="2">
    <location>
        <begin position="36"/>
        <end position="55"/>
    </location>
</feature>
<gene>
    <name evidence="3" type="ORF">FPZ44_21145</name>
</gene>
<dbReference type="Proteomes" id="UP000318102">
    <property type="component" value="Unassembled WGS sequence"/>
</dbReference>
<proteinExistence type="predicted"/>
<keyword evidence="2" id="KW-0812">Transmembrane</keyword>
<feature type="region of interest" description="Disordered" evidence="1">
    <location>
        <begin position="476"/>
        <end position="500"/>
    </location>
</feature>
<organism evidence="3 4">
    <name type="scientific">Paenibacillus agilis</name>
    <dbReference type="NCBI Taxonomy" id="3020863"/>
    <lineage>
        <taxon>Bacteria</taxon>
        <taxon>Bacillati</taxon>
        <taxon>Bacillota</taxon>
        <taxon>Bacilli</taxon>
        <taxon>Bacillales</taxon>
        <taxon>Paenibacillaceae</taxon>
        <taxon>Paenibacillus</taxon>
    </lineage>
</organism>
<evidence type="ECO:0000256" key="2">
    <source>
        <dbReference type="SAM" id="Phobius"/>
    </source>
</evidence>
<name>A0A559IL77_9BACL</name>
<dbReference type="RefSeq" id="WP_144993638.1">
    <property type="nucleotide sequence ID" value="NZ_VNJK01000003.1"/>
</dbReference>
<reference evidence="3 4" key="1">
    <citation type="submission" date="2019-07" db="EMBL/GenBank/DDBJ databases">
        <authorList>
            <person name="Kim J."/>
        </authorList>
    </citation>
    <scope>NUCLEOTIDE SEQUENCE [LARGE SCALE GENOMIC DNA]</scope>
    <source>
        <strain evidence="3 4">N4</strain>
    </source>
</reference>